<accession>A0A0S1LIB7</accession>
<dbReference type="InterPro" id="IPR000072">
    <property type="entry name" value="PDGF/VEGF_dom"/>
</dbReference>
<dbReference type="GO" id="GO:0008083">
    <property type="term" value="F:growth factor activity"/>
    <property type="evidence" value="ECO:0007669"/>
    <property type="project" value="InterPro"/>
</dbReference>
<dbReference type="EMBL" id="KT598503">
    <property type="protein sequence ID" value="ALL27071.1"/>
    <property type="molecule type" value="mRNA"/>
</dbReference>
<gene>
    <name evidence="3" type="primary">VEGF1</name>
</gene>
<feature type="chain" id="PRO_5006589104" evidence="1">
    <location>
        <begin position="22"/>
        <end position="268"/>
    </location>
</feature>
<reference evidence="3" key="1">
    <citation type="journal article" date="2015" name="Fish Shellfish Immunol.">
        <title>Characterization of two types of vascular endothelial growth factor from Litopenaeus vannamei and their involvements during WSSV infection.</title>
        <authorList>
            <person name="Wang Z."/>
            <person name="Li S."/>
            <person name="Li F."/>
            <person name="Yang H."/>
            <person name="Yang F."/>
            <person name="Xiang J."/>
        </authorList>
    </citation>
    <scope>NUCLEOTIDE SEQUENCE</scope>
</reference>
<dbReference type="AlphaFoldDB" id="A0A0S1LIB7"/>
<evidence type="ECO:0000313" key="3">
    <source>
        <dbReference type="EMBL" id="ALL27071.1"/>
    </source>
</evidence>
<dbReference type="InterPro" id="IPR029034">
    <property type="entry name" value="Cystine-knot_cytokine"/>
</dbReference>
<dbReference type="Gene3D" id="2.10.90.10">
    <property type="entry name" value="Cystine-knot cytokines"/>
    <property type="match status" value="1"/>
</dbReference>
<protein>
    <submittedName>
        <fullName evidence="3">Vascular endothelial growth factor 1</fullName>
    </submittedName>
</protein>
<dbReference type="OrthoDB" id="6352876at2759"/>
<dbReference type="SUPFAM" id="SSF57501">
    <property type="entry name" value="Cystine-knot cytokines"/>
    <property type="match status" value="1"/>
</dbReference>
<keyword evidence="1" id="KW-0732">Signal</keyword>
<dbReference type="PROSITE" id="PS50278">
    <property type="entry name" value="PDGF_2"/>
    <property type="match status" value="1"/>
</dbReference>
<evidence type="ECO:0000256" key="1">
    <source>
        <dbReference type="SAM" id="SignalP"/>
    </source>
</evidence>
<evidence type="ECO:0000259" key="2">
    <source>
        <dbReference type="PROSITE" id="PS50278"/>
    </source>
</evidence>
<dbReference type="GO" id="GO:0016020">
    <property type="term" value="C:membrane"/>
    <property type="evidence" value="ECO:0007669"/>
    <property type="project" value="InterPro"/>
</dbReference>
<feature type="signal peptide" evidence="1">
    <location>
        <begin position="1"/>
        <end position="21"/>
    </location>
</feature>
<organism evidence="3">
    <name type="scientific">Penaeus vannamei</name>
    <name type="common">Whiteleg shrimp</name>
    <name type="synonym">Litopenaeus vannamei</name>
    <dbReference type="NCBI Taxonomy" id="6689"/>
    <lineage>
        <taxon>Eukaryota</taxon>
        <taxon>Metazoa</taxon>
        <taxon>Ecdysozoa</taxon>
        <taxon>Arthropoda</taxon>
        <taxon>Crustacea</taxon>
        <taxon>Multicrustacea</taxon>
        <taxon>Malacostraca</taxon>
        <taxon>Eumalacostraca</taxon>
        <taxon>Eucarida</taxon>
        <taxon>Decapoda</taxon>
        <taxon>Dendrobranchiata</taxon>
        <taxon>Penaeoidea</taxon>
        <taxon>Penaeidae</taxon>
        <taxon>Penaeus</taxon>
    </lineage>
</organism>
<name>A0A0S1LIB7_PENVA</name>
<feature type="domain" description="Platelet-derived growth factor (PDGF) family profile" evidence="2">
    <location>
        <begin position="136"/>
        <end position="196"/>
    </location>
</feature>
<proteinExistence type="evidence at transcript level"/>
<sequence length="268" mass="30328">MHGPRSTLLGLTLAILGTAAAFNPIFRENEMAWRDLFLAFDKAEREPVVKSYDLSYLTFEQQDMLKSVADIAELANLTGLPLMDEDPTEGLRIGFRSLSPPVRTRRRRQYEKLPECKPRIVNEPVEQHHDGMRTIPTCIERKVCGGCCSVGRLCVATKTKKVTKKVIQLGTNSATPVLLNVTEDEECECVCKVKASDCPNTQRQEYDQEHCMCRCKSSLREEKAKCESVGNFWDYNSCRCVCRSLAGRECSSGYFFDELSCRCVPLLF</sequence>